<evidence type="ECO:0000259" key="6">
    <source>
        <dbReference type="SMART" id="SM00852"/>
    </source>
</evidence>
<comment type="pathway">
    <text evidence="1">Cofactor biosynthesis; molybdopterin biosynthesis.</text>
</comment>
<proteinExistence type="inferred from homology"/>
<feature type="compositionally biased region" description="Polar residues" evidence="5">
    <location>
        <begin position="1309"/>
        <end position="1325"/>
    </location>
</feature>
<feature type="compositionally biased region" description="Polar residues" evidence="5">
    <location>
        <begin position="1556"/>
        <end position="1580"/>
    </location>
</feature>
<feature type="compositionally biased region" description="Basic and acidic residues" evidence="5">
    <location>
        <begin position="981"/>
        <end position="997"/>
    </location>
</feature>
<dbReference type="Gene3D" id="3.40.980.10">
    <property type="entry name" value="MoaB/Mog-like domain"/>
    <property type="match status" value="2"/>
</dbReference>
<feature type="region of interest" description="Disordered" evidence="5">
    <location>
        <begin position="899"/>
        <end position="1717"/>
    </location>
</feature>
<feature type="compositionally biased region" description="Polar residues" evidence="5">
    <location>
        <begin position="905"/>
        <end position="918"/>
    </location>
</feature>
<protein>
    <recommendedName>
        <fullName evidence="6">MoaB/Mog domain-containing protein</fullName>
    </recommendedName>
</protein>
<dbReference type="FunFam" id="3.40.980.10:FF:000011">
    <property type="entry name" value="Molybdopterin molybdenumtransferase"/>
    <property type="match status" value="1"/>
</dbReference>
<comment type="caution">
    <text evidence="7">The sequence shown here is derived from an EMBL/GenBank/DDBJ whole genome shotgun (WGS) entry which is preliminary data.</text>
</comment>
<comment type="similarity">
    <text evidence="2">In the N-terminal section; belongs to the MoaB/Mog family.</text>
</comment>
<feature type="compositionally biased region" description="Low complexity" evidence="5">
    <location>
        <begin position="1401"/>
        <end position="1421"/>
    </location>
</feature>
<feature type="compositionally biased region" description="Low complexity" evidence="5">
    <location>
        <begin position="1471"/>
        <end position="1481"/>
    </location>
</feature>
<dbReference type="Gene3D" id="3.90.105.10">
    <property type="entry name" value="Molybdopterin biosynthesis moea protein, domain 2"/>
    <property type="match status" value="1"/>
</dbReference>
<feature type="compositionally biased region" description="Pro residues" evidence="5">
    <location>
        <begin position="1673"/>
        <end position="1687"/>
    </location>
</feature>
<dbReference type="STRING" id="329885.A0A4U0V0F9"/>
<dbReference type="InterPro" id="IPR005111">
    <property type="entry name" value="MoeA_C_domain_IV"/>
</dbReference>
<dbReference type="InterPro" id="IPR036425">
    <property type="entry name" value="MoaB/Mog-like_dom_sf"/>
</dbReference>
<feature type="region of interest" description="Disordered" evidence="5">
    <location>
        <begin position="857"/>
        <end position="877"/>
    </location>
</feature>
<feature type="compositionally biased region" description="Basic and acidic residues" evidence="5">
    <location>
        <begin position="1152"/>
        <end position="1181"/>
    </location>
</feature>
<dbReference type="Gene3D" id="2.170.190.11">
    <property type="entry name" value="Molybdopterin biosynthesis moea protein, domain 3"/>
    <property type="match status" value="1"/>
</dbReference>
<dbReference type="Pfam" id="PF03454">
    <property type="entry name" value="MoeA_C"/>
    <property type="match status" value="1"/>
</dbReference>
<dbReference type="CDD" id="cd00887">
    <property type="entry name" value="MoeA"/>
    <property type="match status" value="1"/>
</dbReference>
<dbReference type="FunFam" id="2.170.190.11:FF:000002">
    <property type="entry name" value="Molybdopterin molybdenumtransferase"/>
    <property type="match status" value="1"/>
</dbReference>
<evidence type="ECO:0000256" key="2">
    <source>
        <dbReference type="ARBA" id="ARBA00007589"/>
    </source>
</evidence>
<feature type="compositionally biased region" description="Low complexity" evidence="5">
    <location>
        <begin position="923"/>
        <end position="937"/>
    </location>
</feature>
<dbReference type="NCBIfam" id="NF045515">
    <property type="entry name" value="Glp_gephyrin"/>
    <property type="match status" value="1"/>
</dbReference>
<dbReference type="Proteomes" id="UP000310066">
    <property type="component" value="Unassembled WGS sequence"/>
</dbReference>
<feature type="compositionally biased region" description="Low complexity" evidence="5">
    <location>
        <begin position="1688"/>
        <end position="1699"/>
    </location>
</feature>
<feature type="region of interest" description="Disordered" evidence="5">
    <location>
        <begin position="745"/>
        <end position="764"/>
    </location>
</feature>
<feature type="compositionally biased region" description="Pro residues" evidence="5">
    <location>
        <begin position="1745"/>
        <end position="1755"/>
    </location>
</feature>
<dbReference type="Gene3D" id="2.40.340.10">
    <property type="entry name" value="MoeA, C-terminal, domain IV"/>
    <property type="match status" value="1"/>
</dbReference>
<feature type="region of interest" description="Disordered" evidence="5">
    <location>
        <begin position="1740"/>
        <end position="1762"/>
    </location>
</feature>
<dbReference type="EMBL" id="NAJP01000025">
    <property type="protein sequence ID" value="TKA42051.1"/>
    <property type="molecule type" value="Genomic_DNA"/>
</dbReference>
<feature type="compositionally biased region" description="Polar residues" evidence="5">
    <location>
        <begin position="1067"/>
        <end position="1085"/>
    </location>
</feature>
<dbReference type="Pfam" id="PF03453">
    <property type="entry name" value="MoeA_N"/>
    <property type="match status" value="1"/>
</dbReference>
<dbReference type="GO" id="GO:0006777">
    <property type="term" value="P:Mo-molybdopterin cofactor biosynthetic process"/>
    <property type="evidence" value="ECO:0007669"/>
    <property type="project" value="UniProtKB-KW"/>
</dbReference>
<feature type="compositionally biased region" description="Polar residues" evidence="5">
    <location>
        <begin position="65"/>
        <end position="74"/>
    </location>
</feature>
<evidence type="ECO:0000313" key="8">
    <source>
        <dbReference type="Proteomes" id="UP000310066"/>
    </source>
</evidence>
<dbReference type="PANTHER" id="PTHR10192:SF5">
    <property type="entry name" value="GEPHYRIN"/>
    <property type="match status" value="1"/>
</dbReference>
<dbReference type="PROSITE" id="PS01079">
    <property type="entry name" value="MOCF_BIOSYNTHESIS_2"/>
    <property type="match status" value="1"/>
</dbReference>
<dbReference type="InterPro" id="IPR036135">
    <property type="entry name" value="MoeA_linker/N_sf"/>
</dbReference>
<feature type="compositionally biased region" description="Low complexity" evidence="5">
    <location>
        <begin position="1931"/>
        <end position="1953"/>
    </location>
</feature>
<feature type="compositionally biased region" description="Low complexity" evidence="5">
    <location>
        <begin position="1201"/>
        <end position="1212"/>
    </location>
</feature>
<feature type="compositionally biased region" description="Basic residues" evidence="5">
    <location>
        <begin position="78"/>
        <end position="100"/>
    </location>
</feature>
<feature type="compositionally biased region" description="Polar residues" evidence="5">
    <location>
        <begin position="1482"/>
        <end position="1491"/>
    </location>
</feature>
<feature type="compositionally biased region" description="Polar residues" evidence="5">
    <location>
        <begin position="951"/>
        <end position="962"/>
    </location>
</feature>
<evidence type="ECO:0000256" key="1">
    <source>
        <dbReference type="ARBA" id="ARBA00005046"/>
    </source>
</evidence>
<evidence type="ECO:0000256" key="4">
    <source>
        <dbReference type="ARBA" id="ARBA00023150"/>
    </source>
</evidence>
<feature type="compositionally biased region" description="Basic and acidic residues" evidence="5">
    <location>
        <begin position="662"/>
        <end position="679"/>
    </location>
</feature>
<dbReference type="SUPFAM" id="SSF53218">
    <property type="entry name" value="Molybdenum cofactor biosynthesis proteins"/>
    <property type="match status" value="2"/>
</dbReference>
<dbReference type="InterPro" id="IPR008284">
    <property type="entry name" value="MoCF_biosynth_CS"/>
</dbReference>
<accession>A0A4U0V0F9</accession>
<dbReference type="UniPathway" id="UPA00344"/>
<feature type="compositionally biased region" description="Basic and acidic residues" evidence="5">
    <location>
        <begin position="1912"/>
        <end position="1930"/>
    </location>
</feature>
<dbReference type="InterPro" id="IPR005110">
    <property type="entry name" value="MoeA_linker/N"/>
</dbReference>
<organism evidence="7 8">
    <name type="scientific">Friedmanniomyces endolithicus</name>
    <dbReference type="NCBI Taxonomy" id="329885"/>
    <lineage>
        <taxon>Eukaryota</taxon>
        <taxon>Fungi</taxon>
        <taxon>Dikarya</taxon>
        <taxon>Ascomycota</taxon>
        <taxon>Pezizomycotina</taxon>
        <taxon>Dothideomycetes</taxon>
        <taxon>Dothideomycetidae</taxon>
        <taxon>Mycosphaerellales</taxon>
        <taxon>Teratosphaeriaceae</taxon>
        <taxon>Friedmanniomyces</taxon>
    </lineage>
</organism>
<dbReference type="InterPro" id="IPR036688">
    <property type="entry name" value="MoeA_C_domain_IV_sf"/>
</dbReference>
<evidence type="ECO:0000313" key="7">
    <source>
        <dbReference type="EMBL" id="TKA42051.1"/>
    </source>
</evidence>
<dbReference type="NCBIfam" id="TIGR00177">
    <property type="entry name" value="molyb_syn"/>
    <property type="match status" value="1"/>
</dbReference>
<feature type="compositionally biased region" description="Polar residues" evidence="5">
    <location>
        <begin position="683"/>
        <end position="692"/>
    </location>
</feature>
<feature type="domain" description="MoaB/Mog" evidence="6">
    <location>
        <begin position="316"/>
        <end position="467"/>
    </location>
</feature>
<feature type="region of interest" description="Disordered" evidence="5">
    <location>
        <begin position="1899"/>
        <end position="2012"/>
    </location>
</feature>
<feature type="compositionally biased region" description="Basic residues" evidence="5">
    <location>
        <begin position="1992"/>
        <end position="2002"/>
    </location>
</feature>
<evidence type="ECO:0000256" key="3">
    <source>
        <dbReference type="ARBA" id="ARBA00008339"/>
    </source>
</evidence>
<dbReference type="InterPro" id="IPR001453">
    <property type="entry name" value="MoaB/Mog_dom"/>
</dbReference>
<dbReference type="GO" id="GO:0005829">
    <property type="term" value="C:cytosol"/>
    <property type="evidence" value="ECO:0007669"/>
    <property type="project" value="TreeGrafter"/>
</dbReference>
<keyword evidence="4" id="KW-0501">Molybdenum cofactor biosynthesis</keyword>
<evidence type="ECO:0000256" key="5">
    <source>
        <dbReference type="SAM" id="MobiDB-lite"/>
    </source>
</evidence>
<comment type="similarity">
    <text evidence="3">In the C-terminal section; belongs to the MoeA family.</text>
</comment>
<feature type="compositionally biased region" description="Low complexity" evidence="5">
    <location>
        <begin position="1972"/>
        <end position="1983"/>
    </location>
</feature>
<dbReference type="OrthoDB" id="5416983at2759"/>
<dbReference type="InterPro" id="IPR038987">
    <property type="entry name" value="MoeA-like"/>
</dbReference>
<dbReference type="SUPFAM" id="SSF63882">
    <property type="entry name" value="MoeA N-terminal region -like"/>
    <property type="match status" value="1"/>
</dbReference>
<feature type="compositionally biased region" description="Polar residues" evidence="5">
    <location>
        <begin position="1339"/>
        <end position="1359"/>
    </location>
</feature>
<feature type="region of interest" description="Disordered" evidence="5">
    <location>
        <begin position="641"/>
        <end position="692"/>
    </location>
</feature>
<dbReference type="SUPFAM" id="SSF63867">
    <property type="entry name" value="MoeA C-terminal domain-like"/>
    <property type="match status" value="1"/>
</dbReference>
<feature type="compositionally biased region" description="Basic and acidic residues" evidence="5">
    <location>
        <begin position="1256"/>
        <end position="1265"/>
    </location>
</feature>
<name>A0A4U0V0F9_9PEZI</name>
<dbReference type="SMART" id="SM00852">
    <property type="entry name" value="MoCF_biosynth"/>
    <property type="match status" value="1"/>
</dbReference>
<dbReference type="PANTHER" id="PTHR10192">
    <property type="entry name" value="MOLYBDOPTERIN BIOSYNTHESIS PROTEIN"/>
    <property type="match status" value="1"/>
</dbReference>
<feature type="region of interest" description="Disordered" evidence="5">
    <location>
        <begin position="60"/>
        <end position="122"/>
    </location>
</feature>
<feature type="compositionally biased region" description="Low complexity" evidence="5">
    <location>
        <begin position="865"/>
        <end position="877"/>
    </location>
</feature>
<dbReference type="Pfam" id="PF00994">
    <property type="entry name" value="MoCF_biosynth"/>
    <property type="match status" value="1"/>
</dbReference>
<reference evidence="7 8" key="1">
    <citation type="submission" date="2017-03" db="EMBL/GenBank/DDBJ databases">
        <title>Genomes of endolithic fungi from Antarctica.</title>
        <authorList>
            <person name="Coleine C."/>
            <person name="Masonjones S."/>
            <person name="Stajich J.E."/>
        </authorList>
    </citation>
    <scope>NUCLEOTIDE SEQUENCE [LARGE SCALE GENOMIC DNA]</scope>
    <source>
        <strain evidence="7 8">CCFEE 5311</strain>
    </source>
</reference>
<gene>
    <name evidence="7" type="ORF">B0A54_06732</name>
</gene>
<feature type="region of interest" description="Disordered" evidence="5">
    <location>
        <begin position="598"/>
        <end position="629"/>
    </location>
</feature>
<dbReference type="GO" id="GO:0061599">
    <property type="term" value="F:molybdopterin molybdotransferase activity"/>
    <property type="evidence" value="ECO:0007669"/>
    <property type="project" value="TreeGrafter"/>
</dbReference>
<sequence>MARPVAGVRNKTLIVTLPGSPKGAKENLEAILPQLAHACQQAAGADSRTSHVGGTQQLEREAGLKTQSGVQDTSIDQHHHHSHNHSHGHGHGGHTGSRAHTKPEDRPISNDPNAGPTQRYRESPYPMLAVEEALKLIAEHMPGPTVLRSAVNESIVGSVLAEDVTARESVPAFRASIVDGYAIVASNHPLVPTTKGLFPVTGISHAQPGEVARLGTGEVARITTGAPLPPGATAVVMVEDTVLRSMAEDGKEEDEIEILTDAIKEGENVREVGSDVKAGDVVMKKGEGITAVGGEFGLLVSVGTREVSVYKRPVVGVLSTGDEIIPHDRSGDLKLGEVRDTNRPTLLTAVRGSGFEAVDLGIASDKSGALETALRDALRAVDIVITSGGVSMGELDLLKPTIERSLGGTIHFGRVLMKPGKPTTFATVPVKPNDSSERQRKAIFSLPGNPASAVVTYQLFVLPALQKMAGFSPPWGLPKVKVVLEHEVRMDPKRAEYHRVVVEAKEDGALHATSTGFQRSSRIGSFKGANALLCLPARSGTLAKGDKVDALLSRFAHLIWPHPYKLQTVMAEQVDQNVVIDPLLASASAPADVAANPITTASADDGNDTIHQKESANETPVDIGPSDAADSNEAELINGVETASGGGSVAEDGGPSVTSDTEGSKADADGSEQKKDGVHHARTNSVKKPTTFSKVSATKNFLAKSSSPIPAPGAKLGEKPSPLAATVQPLAVAKPRLIAKTASTLQSIQRPRPGSEGAGAPDASKVWNKNRRMFQRHELEDAFTDFLTAVPPAPPKHFTDEELKQQYGIHLATRLQTDEGGKESKWADIDEDEEDWAPDAVVWMDGTKSTLTPAEVTEAEQQQVAAEMPPAKPAEAPKPALIVKRPTELGPQKTILKPGIAALQAKQTNGATASPSTEKPSLKAKSPAPTPAKSPWASLPPVDSMSPINPPVQQVSQPTAFPTQDARAYEQQTSSQPTREIAADTFDRSWREGEGNPRELFNSANGRYEPAPEARRTSIRPDPAFRKPALLQRPSQGGYGPAEPSAAFQARNSTQMDGSSWGKRRGSSVSQSSLPSARRMSSVSRPNDLPTPVEESRRQSTVVGHEMRTSPVSARSESVKPAFAQQSPWDQQMPPRPEQGAAVEDAVSIQERVMRAKREEAKKRKLEEEERSAKEKDERLQAKLAALAGSGKSRKEREADAAAAAATQATTTEKPSEPAAPSEKVEDVPILATKPSDIPAAPAPALEVQSSPIEADQPRMAEEKVPSPLPPKPSQPAGLSEWPATSTDEAQRAAPRAHLSPRSNARAPFSQQTTPYKAPQSSYSSPGERKQQPFGRSPLASNDTFSGWNTTAPNGNVWGTSGIGNGTFEKAGSFAPFPTSQQTSALPPPPGMGPPSTTSRLSPQGLSQGSRSPSLQQRQLSDAQRTYPPPGIDSRPDVAWGSSRNNGPSPAPGLGRQTQLPAPIAPPSRAQLQQQQPTQRQGAISSWNNAAATLPHQYAADAESAARKQKEAIPAPPRDNVIQETFKKTSAEPGRLGGPRRYQAAEYTVHDAHGSRSVSTLSPAPPSTQTQPIGPVSTASPLDEPVNLFGESTVRIPDGSRNPAHGGQPTQLPPIAPPSMQQQPLAAYHGNVNFPTGPLPGVSETPVKDQSPPPPESTTHPVHSGDKEHPHIKLPPPPPRVKLPPAAPASQVSPPQSHQIPASMPQRHVAAFGPPGAARPLVQNGEWQARFNGLFNRANIQTEVPPSPPKTPPKTTPRMHGPALAITSSTKAFMDDMSDGTSATVSLPATPPRKHVLSEGFTIDSSEDIVSKPAIDQMFQEERSFGSKPIVRFPRNVRYNRNVFTEPHYNVLRMLVNPHHSRPIEVESVRPLPGHWWSKSMAGILVKIPGTRFQYSNHLIRTSAPPGKRAKSGTDRKPSGQIGKGKEGKGSAKASGSNTPTPAATTPAATPNAESRKASFQKAPTPVPAAPAMPAVATASPPTNVEGGGRWRGQRGGHRGGRGRGAPMKVSQ</sequence>